<dbReference type="InterPro" id="IPR018392">
    <property type="entry name" value="LysM"/>
</dbReference>
<comment type="caution">
    <text evidence="4">The sequence shown here is derived from an EMBL/GenBank/DDBJ whole genome shotgun (WGS) entry which is preliminary data.</text>
</comment>
<accession>A0A0A0BVE4</accession>
<dbReference type="SMART" id="SM00257">
    <property type="entry name" value="LysM"/>
    <property type="match status" value="2"/>
</dbReference>
<organism evidence="4 5">
    <name type="scientific">Cellulomonas carbonis T26</name>
    <dbReference type="NCBI Taxonomy" id="947969"/>
    <lineage>
        <taxon>Bacteria</taxon>
        <taxon>Bacillati</taxon>
        <taxon>Actinomycetota</taxon>
        <taxon>Actinomycetes</taxon>
        <taxon>Micrococcales</taxon>
        <taxon>Cellulomonadaceae</taxon>
        <taxon>Cellulomonas</taxon>
    </lineage>
</organism>
<feature type="compositionally biased region" description="Basic residues" evidence="1">
    <location>
        <begin position="442"/>
        <end position="451"/>
    </location>
</feature>
<evidence type="ECO:0000313" key="4">
    <source>
        <dbReference type="EMBL" id="KGM11891.1"/>
    </source>
</evidence>
<feature type="transmembrane region" description="Helical" evidence="2">
    <location>
        <begin position="115"/>
        <end position="134"/>
    </location>
</feature>
<dbReference type="OrthoDB" id="8444614at2"/>
<sequence>MNPTYAPPRPPARTTGDIARGAGALLAVVAFTVGVPVILGVVAPLRRPRISATWDSLPGALTRADDGSLLLVVITVIAWAAWATFTTSVVLELIATARRIPAPSLPMLRWAQRSAAHLVSTAGLLLSTAGPVIAATAQPIIAAPAPETGVARPSAVMGAPAAMTGSPDPMTAKPTTATATAGGMAGHAIPMTGGPAGPAATTQPVVTVTRGDTLWSLAERHLGTGHRYTEIRDLNLGRAQPDGNTLTDAHWIYPGWQLLMPPDATALPTATPGPPASRPATTHEVRPGETLWVIAATHLGDGSRYPEILEANTGITQPDGSTLTDPDLIRPGWRLTIPTATSPHAPPPVRVTAPAAVGAPPPSAEVADTPVGAGSPATSVRPDIDRGADVPYASIEPFDTAQAAVAGDDVDREDTAAVARLFLGLTGLAAVGLIGELTRRRHLQHRRRRTGQRIALPAPASPADHAERTLRQASTPLTIPQLKQALQNLASRSYTAERDLPRITTLLLSQHTLELHLADADHHPIPPFEATSPTTWAAPTTALVQDEPAERDPACPEPYPALVTIGHTDDATVIVNLEAAGTLTITGDPTAAHDTLRAIVTELATSDLTGRIGLITGPSYANLAAAIDPTRLQCADVATLPTQHDARRPAIASVLEGVGADDTLQARSDRTGDDTWLPVIYVHDHPADDWAPPAPWSGSILLTTGSLESAPWTIDVPSHASARLEPADLAFVPQRLTESHLADLVDLLSTAATPDADAGTGQPVPTGTDEPTAALHALPPPAHVDHRNQAGTPETFALRINLLGPIEIAGLPPSPRPLGRRSTELLVYLALRGKATGPELDEVLWRGRRVDNQTRNSLLYRTRQRVGAHNLPPVDPDGHYRLGPDVTSDWEDFQHLARAAYRSEEQRIVHLQGALELVRDRPLAGLSGDDYTWADHDIQEIASAVVDAAHILATELLTTNDTGGALSAATSGLLAEPCSELLYDDAIRAARVRGDTDRAHRLEAHLRTTLENLDPDYVA</sequence>
<keyword evidence="2" id="KW-0812">Transmembrane</keyword>
<feature type="region of interest" description="Disordered" evidence="1">
    <location>
        <begin position="355"/>
        <end position="385"/>
    </location>
</feature>
<dbReference type="AlphaFoldDB" id="A0A0A0BVE4"/>
<name>A0A0A0BVE4_9CELL</name>
<feature type="domain" description="LysM" evidence="3">
    <location>
        <begin position="204"/>
        <end position="260"/>
    </location>
</feature>
<dbReference type="SMART" id="SM01043">
    <property type="entry name" value="BTAD"/>
    <property type="match status" value="1"/>
</dbReference>
<dbReference type="Proteomes" id="UP000029839">
    <property type="component" value="Unassembled WGS sequence"/>
</dbReference>
<keyword evidence="2" id="KW-1133">Transmembrane helix</keyword>
<feature type="region of interest" description="Disordered" evidence="1">
    <location>
        <begin position="442"/>
        <end position="467"/>
    </location>
</feature>
<feature type="transmembrane region" description="Helical" evidence="2">
    <location>
        <begin position="21"/>
        <end position="45"/>
    </location>
</feature>
<dbReference type="InterPro" id="IPR036779">
    <property type="entry name" value="LysM_dom_sf"/>
</dbReference>
<dbReference type="Pfam" id="PF01476">
    <property type="entry name" value="LysM"/>
    <property type="match status" value="2"/>
</dbReference>
<reference evidence="4 5" key="1">
    <citation type="submission" date="2013-08" db="EMBL/GenBank/DDBJ databases">
        <title>Genome sequencing of Cellulomonas carbonis T26.</title>
        <authorList>
            <person name="Chen F."/>
            <person name="Li Y."/>
            <person name="Wang G."/>
        </authorList>
    </citation>
    <scope>NUCLEOTIDE SEQUENCE [LARGE SCALE GENOMIC DNA]</scope>
    <source>
        <strain evidence="4 5">T26</strain>
    </source>
</reference>
<dbReference type="RefSeq" id="WP_043603747.1">
    <property type="nucleotide sequence ID" value="NZ_AXCY01000012.1"/>
</dbReference>
<dbReference type="CDD" id="cd00118">
    <property type="entry name" value="LysM"/>
    <property type="match status" value="2"/>
</dbReference>
<dbReference type="Gene3D" id="3.10.350.10">
    <property type="entry name" value="LysM domain"/>
    <property type="match status" value="2"/>
</dbReference>
<dbReference type="PROSITE" id="PS51782">
    <property type="entry name" value="LYSM"/>
    <property type="match status" value="2"/>
</dbReference>
<dbReference type="PANTHER" id="PTHR34700">
    <property type="entry name" value="POTASSIUM BINDING PROTEIN KBP"/>
    <property type="match status" value="1"/>
</dbReference>
<reference evidence="4 5" key="2">
    <citation type="journal article" date="2015" name="Stand. Genomic Sci.">
        <title>Draft genome sequence of Cellulomonas carbonis T26(T) and comparative analysis of six Cellulomonas genomes.</title>
        <authorList>
            <person name="Zhuang W."/>
            <person name="Zhang S."/>
            <person name="Xia X."/>
            <person name="Wang G."/>
        </authorList>
    </citation>
    <scope>NUCLEOTIDE SEQUENCE [LARGE SCALE GENOMIC DNA]</scope>
    <source>
        <strain evidence="4 5">T26</strain>
    </source>
</reference>
<dbReference type="InterPro" id="IPR005158">
    <property type="entry name" value="BTAD"/>
</dbReference>
<feature type="transmembrane region" description="Helical" evidence="2">
    <location>
        <begin position="69"/>
        <end position="94"/>
    </location>
</feature>
<dbReference type="EMBL" id="AXCY01000012">
    <property type="protein sequence ID" value="KGM11891.1"/>
    <property type="molecule type" value="Genomic_DNA"/>
</dbReference>
<dbReference type="InterPro" id="IPR011990">
    <property type="entry name" value="TPR-like_helical_dom_sf"/>
</dbReference>
<feature type="domain" description="LysM" evidence="3">
    <location>
        <begin position="281"/>
        <end position="337"/>
    </location>
</feature>
<evidence type="ECO:0000259" key="3">
    <source>
        <dbReference type="PROSITE" id="PS51782"/>
    </source>
</evidence>
<keyword evidence="2" id="KW-0472">Membrane</keyword>
<feature type="region of interest" description="Disordered" evidence="1">
    <location>
        <begin position="753"/>
        <end position="789"/>
    </location>
</feature>
<dbReference type="Gene3D" id="1.25.40.10">
    <property type="entry name" value="Tetratricopeptide repeat domain"/>
    <property type="match status" value="1"/>
</dbReference>
<dbReference type="PANTHER" id="PTHR34700:SF4">
    <property type="entry name" value="PHAGE-LIKE ELEMENT PBSX PROTEIN XKDP"/>
    <property type="match status" value="1"/>
</dbReference>
<evidence type="ECO:0000256" key="1">
    <source>
        <dbReference type="SAM" id="MobiDB-lite"/>
    </source>
</evidence>
<dbReference type="InterPro" id="IPR052196">
    <property type="entry name" value="Bact_Kbp"/>
</dbReference>
<protein>
    <recommendedName>
        <fullName evidence="3">LysM domain-containing protein</fullName>
    </recommendedName>
</protein>
<proteinExistence type="predicted"/>
<gene>
    <name evidence="4" type="ORF">N868_04945</name>
</gene>
<keyword evidence="5" id="KW-1185">Reference proteome</keyword>
<evidence type="ECO:0000313" key="5">
    <source>
        <dbReference type="Proteomes" id="UP000029839"/>
    </source>
</evidence>
<evidence type="ECO:0000256" key="2">
    <source>
        <dbReference type="SAM" id="Phobius"/>
    </source>
</evidence>